<dbReference type="Gene3D" id="1.10.510.10">
    <property type="entry name" value="Transferase(Phosphotransferase) domain 1"/>
    <property type="match status" value="1"/>
</dbReference>
<dbReference type="PROSITE" id="PS50003">
    <property type="entry name" value="PH_DOMAIN"/>
    <property type="match status" value="1"/>
</dbReference>
<dbReference type="Gene3D" id="2.30.29.30">
    <property type="entry name" value="Pleckstrin-homology domain (PH domain)/Phosphotyrosine-binding domain (PTB)"/>
    <property type="match status" value="1"/>
</dbReference>
<dbReference type="GO" id="GO:0000281">
    <property type="term" value="P:mitotic cytokinesis"/>
    <property type="evidence" value="ECO:0007669"/>
    <property type="project" value="TreeGrafter"/>
</dbReference>
<keyword evidence="12" id="KW-0479">Metal-binding</keyword>
<feature type="coiled-coil region" evidence="31">
    <location>
        <begin position="906"/>
        <end position="1028"/>
    </location>
</feature>
<evidence type="ECO:0000256" key="18">
    <source>
        <dbReference type="ARBA" id="ARBA00022842"/>
    </source>
</evidence>
<dbReference type="PROSITE" id="PS51285">
    <property type="entry name" value="AGC_KINASE_CTER"/>
    <property type="match status" value="1"/>
</dbReference>
<dbReference type="GO" id="GO:0048598">
    <property type="term" value="P:embryonic morphogenesis"/>
    <property type="evidence" value="ECO:0007669"/>
    <property type="project" value="TreeGrafter"/>
</dbReference>
<keyword evidence="9" id="KW-0723">Serine/threonine-protein kinase</keyword>
<accession>A0A8B7NUS9</accession>
<keyword evidence="15 39" id="KW-0418">Kinase</keyword>
<dbReference type="SUPFAM" id="SSF50729">
    <property type="entry name" value="PH domain-like"/>
    <property type="match status" value="1"/>
</dbReference>
<dbReference type="InterPro" id="IPR017892">
    <property type="entry name" value="Pkinase_C"/>
</dbReference>
<evidence type="ECO:0000259" key="35">
    <source>
        <dbReference type="PROSITE" id="PS50081"/>
    </source>
</evidence>
<dbReference type="GO" id="GO:1901888">
    <property type="term" value="P:regulation of cell junction assembly"/>
    <property type="evidence" value="ECO:0007669"/>
    <property type="project" value="TreeGrafter"/>
</dbReference>
<evidence type="ECO:0000256" key="8">
    <source>
        <dbReference type="ARBA" id="ARBA00022490"/>
    </source>
</evidence>
<keyword evidence="17 30" id="KW-0067">ATP-binding</keyword>
<dbReference type="FunFam" id="1.10.510.10:FF:000047">
    <property type="entry name" value="Rho-associated protein kinase 1"/>
    <property type="match status" value="1"/>
</dbReference>
<keyword evidence="21" id="KW-0206">Cytoskeleton</keyword>
<comment type="subunit">
    <text evidence="25">Interacts with rho-1.</text>
</comment>
<evidence type="ECO:0000256" key="22">
    <source>
        <dbReference type="ARBA" id="ARBA00047899"/>
    </source>
</evidence>
<dbReference type="InterPro" id="IPR011009">
    <property type="entry name" value="Kinase-like_dom_sf"/>
</dbReference>
<proteinExistence type="inferred from homology"/>
<evidence type="ECO:0000256" key="2">
    <source>
        <dbReference type="ARBA" id="ARBA00004236"/>
    </source>
</evidence>
<dbReference type="GO" id="GO:0072518">
    <property type="term" value="F:Rho-dependent protein serine/threonine kinase activity"/>
    <property type="evidence" value="ECO:0007669"/>
    <property type="project" value="TreeGrafter"/>
</dbReference>
<keyword evidence="11" id="KW-0808">Transferase</keyword>
<keyword evidence="16" id="KW-0862">Zinc</keyword>
<dbReference type="SMART" id="SM00233">
    <property type="entry name" value="PH"/>
    <property type="match status" value="1"/>
</dbReference>
<organism evidence="38 39">
    <name type="scientific">Hyalella azteca</name>
    <name type="common">Amphipod</name>
    <dbReference type="NCBI Taxonomy" id="294128"/>
    <lineage>
        <taxon>Eukaryota</taxon>
        <taxon>Metazoa</taxon>
        <taxon>Ecdysozoa</taxon>
        <taxon>Arthropoda</taxon>
        <taxon>Crustacea</taxon>
        <taxon>Multicrustacea</taxon>
        <taxon>Malacostraca</taxon>
        <taxon>Eumalacostraca</taxon>
        <taxon>Peracarida</taxon>
        <taxon>Amphipoda</taxon>
        <taxon>Senticaudata</taxon>
        <taxon>Talitrida</taxon>
        <taxon>Talitroidea</taxon>
        <taxon>Hyalellidae</taxon>
        <taxon>Hyalella</taxon>
    </lineage>
</organism>
<evidence type="ECO:0000256" key="6">
    <source>
        <dbReference type="ARBA" id="ARBA00012513"/>
    </source>
</evidence>
<dbReference type="Pfam" id="PF00069">
    <property type="entry name" value="Pkinase"/>
    <property type="match status" value="1"/>
</dbReference>
<evidence type="ECO:0000256" key="11">
    <source>
        <dbReference type="ARBA" id="ARBA00022679"/>
    </source>
</evidence>
<dbReference type="InterPro" id="IPR002219">
    <property type="entry name" value="PKC_DAG/PE"/>
</dbReference>
<keyword evidence="7" id="KW-1003">Cell membrane</keyword>
<keyword evidence="20" id="KW-0472">Membrane</keyword>
<evidence type="ECO:0000256" key="26">
    <source>
        <dbReference type="ARBA" id="ARBA00068946"/>
    </source>
</evidence>
<evidence type="ECO:0000256" key="16">
    <source>
        <dbReference type="ARBA" id="ARBA00022833"/>
    </source>
</evidence>
<feature type="region of interest" description="Disordered" evidence="32">
    <location>
        <begin position="365"/>
        <end position="387"/>
    </location>
</feature>
<dbReference type="GO" id="GO:0005737">
    <property type="term" value="C:cytoplasm"/>
    <property type="evidence" value="ECO:0007669"/>
    <property type="project" value="TreeGrafter"/>
</dbReference>
<feature type="compositionally biased region" description="Polar residues" evidence="32">
    <location>
        <begin position="426"/>
        <end position="435"/>
    </location>
</feature>
<evidence type="ECO:0000256" key="10">
    <source>
        <dbReference type="ARBA" id="ARBA00022553"/>
    </source>
</evidence>
<dbReference type="GeneID" id="108674076"/>
<dbReference type="InterPro" id="IPR046349">
    <property type="entry name" value="C1-like_sf"/>
</dbReference>
<evidence type="ECO:0000256" key="32">
    <source>
        <dbReference type="SAM" id="MobiDB-lite"/>
    </source>
</evidence>
<dbReference type="InterPro" id="IPR000961">
    <property type="entry name" value="AGC-kinase_C"/>
</dbReference>
<feature type="domain" description="Protein kinase" evidence="34">
    <location>
        <begin position="83"/>
        <end position="345"/>
    </location>
</feature>
<dbReference type="RefSeq" id="XP_018017465.1">
    <property type="nucleotide sequence ID" value="XM_018161976.2"/>
</dbReference>
<dbReference type="GO" id="GO:0031032">
    <property type="term" value="P:actomyosin structure organization"/>
    <property type="evidence" value="ECO:0007669"/>
    <property type="project" value="TreeGrafter"/>
</dbReference>
<dbReference type="InterPro" id="IPR008271">
    <property type="entry name" value="Ser/Thr_kinase_AS"/>
</dbReference>
<dbReference type="InterPro" id="IPR000719">
    <property type="entry name" value="Prot_kinase_dom"/>
</dbReference>
<evidence type="ECO:0000256" key="3">
    <source>
        <dbReference type="ARBA" id="ARBA00004245"/>
    </source>
</evidence>
<dbReference type="KEGG" id="hazt:108674076"/>
<protein>
    <recommendedName>
        <fullName evidence="26">Rho-associated protein kinase let-502</fullName>
        <ecNumber evidence="6">2.7.11.1</ecNumber>
    </recommendedName>
    <alternativeName>
        <fullName evidence="27">Lethal protein 502</fullName>
    </alternativeName>
    <alternativeName>
        <fullName evidence="28">Rho-binding kinase let-502</fullName>
    </alternativeName>
</protein>
<dbReference type="GO" id="GO:0008270">
    <property type="term" value="F:zinc ion binding"/>
    <property type="evidence" value="ECO:0007669"/>
    <property type="project" value="UniProtKB-KW"/>
</dbReference>
<dbReference type="GO" id="GO:0032154">
    <property type="term" value="C:cleavage furrow"/>
    <property type="evidence" value="ECO:0007669"/>
    <property type="project" value="UniProtKB-SubCell"/>
</dbReference>
<evidence type="ECO:0000256" key="29">
    <source>
        <dbReference type="PROSITE-ProRule" id="PRU01206"/>
    </source>
</evidence>
<dbReference type="Pfam" id="PF25346">
    <property type="entry name" value="PH_MRCK"/>
    <property type="match status" value="1"/>
</dbReference>
<feature type="region of interest" description="Disordered" evidence="32">
    <location>
        <begin position="1386"/>
        <end position="1425"/>
    </location>
</feature>
<comment type="catalytic activity">
    <reaction evidence="23">
        <text>L-seryl-[protein] + ATP = O-phospho-L-seryl-[protein] + ADP + H(+)</text>
        <dbReference type="Rhea" id="RHEA:17989"/>
        <dbReference type="Rhea" id="RHEA-COMP:9863"/>
        <dbReference type="Rhea" id="RHEA-COMP:11604"/>
        <dbReference type="ChEBI" id="CHEBI:15378"/>
        <dbReference type="ChEBI" id="CHEBI:29999"/>
        <dbReference type="ChEBI" id="CHEBI:30616"/>
        <dbReference type="ChEBI" id="CHEBI:83421"/>
        <dbReference type="ChEBI" id="CHEBI:456216"/>
        <dbReference type="EC" id="2.7.11.1"/>
    </reaction>
</comment>
<keyword evidence="38" id="KW-1185">Reference proteome</keyword>
<feature type="region of interest" description="Disordered" evidence="32">
    <location>
        <begin position="766"/>
        <end position="785"/>
    </location>
</feature>
<dbReference type="GO" id="GO:0007266">
    <property type="term" value="P:Rho protein signal transduction"/>
    <property type="evidence" value="ECO:0007669"/>
    <property type="project" value="UniProtKB-UniRule"/>
</dbReference>
<evidence type="ECO:0000256" key="13">
    <source>
        <dbReference type="ARBA" id="ARBA00022741"/>
    </source>
</evidence>
<dbReference type="PROSITE" id="PS00107">
    <property type="entry name" value="PROTEIN_KINASE_ATP"/>
    <property type="match status" value="1"/>
</dbReference>
<evidence type="ECO:0000256" key="24">
    <source>
        <dbReference type="ARBA" id="ARBA00053856"/>
    </source>
</evidence>
<evidence type="ECO:0000259" key="37">
    <source>
        <dbReference type="PROSITE" id="PS51859"/>
    </source>
</evidence>
<dbReference type="GO" id="GO:0005856">
    <property type="term" value="C:cytoskeleton"/>
    <property type="evidence" value="ECO:0007669"/>
    <property type="project" value="UniProtKB-SubCell"/>
</dbReference>
<comment type="similarity">
    <text evidence="5">Belongs to the protein kinase superfamily. AGC Ser/Thr protein kinase family.</text>
</comment>
<dbReference type="FunFam" id="3.30.200.20:FF:000072">
    <property type="entry name" value="Rho-associated protein kinase 2"/>
    <property type="match status" value="1"/>
</dbReference>
<dbReference type="Gene3D" id="1.20.5.730">
    <property type="entry name" value="Single helix bin"/>
    <property type="match status" value="1"/>
</dbReference>
<reference evidence="39 40" key="1">
    <citation type="submission" date="2025-04" db="UniProtKB">
        <authorList>
            <consortium name="RefSeq"/>
        </authorList>
    </citation>
    <scope>IDENTIFICATION</scope>
    <source>
        <tissue evidence="39 40">Whole organism</tissue>
    </source>
</reference>
<evidence type="ECO:0000256" key="31">
    <source>
        <dbReference type="SAM" id="Coils"/>
    </source>
</evidence>
<keyword evidence="18" id="KW-0460">Magnesium</keyword>
<dbReference type="SUPFAM" id="SSF56112">
    <property type="entry name" value="Protein kinase-like (PK-like)"/>
    <property type="match status" value="1"/>
</dbReference>
<feature type="region of interest" description="Disordered" evidence="32">
    <location>
        <begin position="723"/>
        <end position="757"/>
    </location>
</feature>
<dbReference type="PROSITE" id="PS50011">
    <property type="entry name" value="PROTEIN_KINASE_DOM"/>
    <property type="match status" value="1"/>
</dbReference>
<evidence type="ECO:0000259" key="36">
    <source>
        <dbReference type="PROSITE" id="PS51285"/>
    </source>
</evidence>
<evidence type="ECO:0000256" key="15">
    <source>
        <dbReference type="ARBA" id="ARBA00022777"/>
    </source>
</evidence>
<comment type="subcellular location">
    <subcellularLocation>
        <location evidence="2">Cell membrane</location>
    </subcellularLocation>
    <subcellularLocation>
        <location evidence="4">Cleavage furrow</location>
    </subcellularLocation>
    <subcellularLocation>
        <location evidence="3">Cytoplasm</location>
        <location evidence="3">Cytoskeleton</location>
    </subcellularLocation>
</comment>
<dbReference type="PROSITE" id="PS00108">
    <property type="entry name" value="PROTEIN_KINASE_ST"/>
    <property type="match status" value="1"/>
</dbReference>
<evidence type="ECO:0000256" key="4">
    <source>
        <dbReference type="ARBA" id="ARBA00004626"/>
    </source>
</evidence>
<dbReference type="SUPFAM" id="SSF103652">
    <property type="entry name" value="G protein-binding domain"/>
    <property type="match status" value="1"/>
</dbReference>
<dbReference type="Proteomes" id="UP000694843">
    <property type="component" value="Unplaced"/>
</dbReference>
<dbReference type="CDD" id="cd01242">
    <property type="entry name" value="PH_ROCK"/>
    <property type="match status" value="1"/>
</dbReference>
<dbReference type="GO" id="GO:0031267">
    <property type="term" value="F:small GTPase binding"/>
    <property type="evidence" value="ECO:0007669"/>
    <property type="project" value="InterPro"/>
</dbReference>
<evidence type="ECO:0000256" key="19">
    <source>
        <dbReference type="ARBA" id="ARBA00023054"/>
    </source>
</evidence>
<evidence type="ECO:0000256" key="23">
    <source>
        <dbReference type="ARBA" id="ARBA00048679"/>
    </source>
</evidence>
<dbReference type="GO" id="GO:0030866">
    <property type="term" value="P:cortical actin cytoskeleton organization"/>
    <property type="evidence" value="ECO:0007669"/>
    <property type="project" value="TreeGrafter"/>
</dbReference>
<feature type="domain" description="RhoBD" evidence="37">
    <location>
        <begin position="987"/>
        <end position="1063"/>
    </location>
</feature>
<feature type="compositionally biased region" description="Acidic residues" evidence="32">
    <location>
        <begin position="367"/>
        <end position="385"/>
    </location>
</feature>
<evidence type="ECO:0000256" key="28">
    <source>
        <dbReference type="ARBA" id="ARBA00082807"/>
    </source>
</evidence>
<dbReference type="PANTHER" id="PTHR22988">
    <property type="entry name" value="MYOTONIC DYSTROPHY S/T KINASE-RELATED"/>
    <property type="match status" value="1"/>
</dbReference>
<comment type="function">
    <text evidence="24">Negatively regulates mel-11 to relieve the inhibition of mlc-4, allowing contraction of the circumferentially oriented microfilaments in epidermal cells and thereby regulating myosin II contractility during spermathecal contraction, cleavage furrow contraction in early embryos, and embryonic elongation and morphogenesis. Required for P-cell migration. May also play a role in oocyte cellularization.</text>
</comment>
<dbReference type="OrthoDB" id="2156623at2759"/>
<feature type="domain" description="AGC-kinase C-terminal" evidence="36">
    <location>
        <begin position="346"/>
        <end position="416"/>
    </location>
</feature>
<dbReference type="Pfam" id="PF00433">
    <property type="entry name" value="Pkinase_C"/>
    <property type="match status" value="1"/>
</dbReference>
<evidence type="ECO:0000259" key="33">
    <source>
        <dbReference type="PROSITE" id="PS50003"/>
    </source>
</evidence>
<dbReference type="InterPro" id="IPR057529">
    <property type="entry name" value="MRCK/ROCK_PH"/>
</dbReference>
<keyword evidence="13 30" id="KW-0547">Nucleotide-binding</keyword>
<evidence type="ECO:0000256" key="21">
    <source>
        <dbReference type="ARBA" id="ARBA00023212"/>
    </source>
</evidence>
<comment type="catalytic activity">
    <reaction evidence="22">
        <text>L-threonyl-[protein] + ATP = O-phospho-L-threonyl-[protein] + ADP + H(+)</text>
        <dbReference type="Rhea" id="RHEA:46608"/>
        <dbReference type="Rhea" id="RHEA-COMP:11060"/>
        <dbReference type="Rhea" id="RHEA-COMP:11605"/>
        <dbReference type="ChEBI" id="CHEBI:15378"/>
        <dbReference type="ChEBI" id="CHEBI:30013"/>
        <dbReference type="ChEBI" id="CHEBI:30616"/>
        <dbReference type="ChEBI" id="CHEBI:61977"/>
        <dbReference type="ChEBI" id="CHEBI:456216"/>
        <dbReference type="EC" id="2.7.11.1"/>
    </reaction>
</comment>
<name>A0A8B7NUS9_HYAAZ</name>
<dbReference type="InterPro" id="IPR001849">
    <property type="entry name" value="PH_domain"/>
</dbReference>
<dbReference type="SMART" id="SM00220">
    <property type="entry name" value="S_TKc"/>
    <property type="match status" value="1"/>
</dbReference>
<feature type="compositionally biased region" description="Low complexity" evidence="32">
    <location>
        <begin position="436"/>
        <end position="453"/>
    </location>
</feature>
<keyword evidence="10" id="KW-0597">Phosphoprotein</keyword>
<keyword evidence="19 29" id="KW-0175">Coiled coil</keyword>
<dbReference type="CDD" id="cd05596">
    <property type="entry name" value="STKc_ROCK"/>
    <property type="match status" value="1"/>
</dbReference>
<dbReference type="EC" id="2.7.11.1" evidence="6"/>
<dbReference type="Gene3D" id="3.30.60.20">
    <property type="match status" value="1"/>
</dbReference>
<feature type="compositionally biased region" description="Polar residues" evidence="32">
    <location>
        <begin position="728"/>
        <end position="745"/>
    </location>
</feature>
<dbReference type="PANTHER" id="PTHR22988:SF73">
    <property type="entry name" value="RHO-ASSOCIATED PROTEIN KINASE"/>
    <property type="match status" value="1"/>
</dbReference>
<dbReference type="InterPro" id="IPR015008">
    <property type="entry name" value="ROCK_Rho-bd_dom"/>
</dbReference>
<gene>
    <name evidence="39 40" type="primary">LOC108674076</name>
</gene>
<evidence type="ECO:0000256" key="14">
    <source>
        <dbReference type="ARBA" id="ARBA00022771"/>
    </source>
</evidence>
<evidence type="ECO:0000313" key="40">
    <source>
        <dbReference type="RefSeq" id="XP_047737943.1"/>
    </source>
</evidence>
<feature type="binding site" evidence="30">
    <location>
        <position position="112"/>
    </location>
    <ligand>
        <name>ATP</name>
        <dbReference type="ChEBI" id="CHEBI:30616"/>
    </ligand>
</feature>
<dbReference type="PROSITE" id="PS50081">
    <property type="entry name" value="ZF_DAG_PE_2"/>
    <property type="match status" value="1"/>
</dbReference>
<evidence type="ECO:0000313" key="39">
    <source>
        <dbReference type="RefSeq" id="XP_018017465.1"/>
    </source>
</evidence>
<evidence type="ECO:0000256" key="1">
    <source>
        <dbReference type="ARBA" id="ARBA00001946"/>
    </source>
</evidence>
<dbReference type="InterPro" id="IPR017441">
    <property type="entry name" value="Protein_kinase_ATP_BS"/>
</dbReference>
<evidence type="ECO:0000256" key="12">
    <source>
        <dbReference type="ARBA" id="ARBA00022723"/>
    </source>
</evidence>
<keyword evidence="14" id="KW-0863">Zinc-finger</keyword>
<dbReference type="InterPro" id="IPR011993">
    <property type="entry name" value="PH-like_dom_sf"/>
</dbReference>
<evidence type="ECO:0000259" key="34">
    <source>
        <dbReference type="PROSITE" id="PS50011"/>
    </source>
</evidence>
<evidence type="ECO:0000256" key="5">
    <source>
        <dbReference type="ARBA" id="ARBA00009903"/>
    </source>
</evidence>
<dbReference type="CDD" id="cd20813">
    <property type="entry name" value="C1_ROCK"/>
    <property type="match status" value="1"/>
</dbReference>
<evidence type="ECO:0000256" key="9">
    <source>
        <dbReference type="ARBA" id="ARBA00022527"/>
    </source>
</evidence>
<dbReference type="Pfam" id="PF08912">
    <property type="entry name" value="Rho_Binding"/>
    <property type="match status" value="1"/>
</dbReference>
<dbReference type="Gene3D" id="1.20.5.340">
    <property type="match status" value="1"/>
</dbReference>
<evidence type="ECO:0000256" key="25">
    <source>
        <dbReference type="ARBA" id="ARBA00065158"/>
    </source>
</evidence>
<dbReference type="Gene3D" id="3.30.200.20">
    <property type="entry name" value="Phosphorylase Kinase, domain 1"/>
    <property type="match status" value="1"/>
</dbReference>
<feature type="domain" description="PH" evidence="33">
    <location>
        <begin position="1170"/>
        <end position="1378"/>
    </location>
</feature>
<evidence type="ECO:0000256" key="17">
    <source>
        <dbReference type="ARBA" id="ARBA00022840"/>
    </source>
</evidence>
<evidence type="ECO:0000256" key="7">
    <source>
        <dbReference type="ARBA" id="ARBA00022475"/>
    </source>
</evidence>
<dbReference type="GO" id="GO:0005524">
    <property type="term" value="F:ATP binding"/>
    <property type="evidence" value="ECO:0007669"/>
    <property type="project" value="UniProtKB-UniRule"/>
</dbReference>
<dbReference type="RefSeq" id="XP_047737943.1">
    <property type="nucleotide sequence ID" value="XM_047881987.1"/>
</dbReference>
<dbReference type="OMA" id="IFEGWLS"/>
<feature type="domain" description="Phorbol-ester/DAG-type" evidence="35">
    <location>
        <begin position="1290"/>
        <end position="1344"/>
    </location>
</feature>
<evidence type="ECO:0000313" key="38">
    <source>
        <dbReference type="Proteomes" id="UP000694843"/>
    </source>
</evidence>
<evidence type="ECO:0000256" key="30">
    <source>
        <dbReference type="PROSITE-ProRule" id="PRU10141"/>
    </source>
</evidence>
<dbReference type="CDD" id="cd22250">
    <property type="entry name" value="ROCK_SBD"/>
    <property type="match status" value="1"/>
</dbReference>
<sequence>MVEMTSPAAMDKDRERRVRELESLITDPHGVLGVDSLLDSVQSMVLDCDHQAVRRNKNIQAFLNRYRDPIQKAAEQRMQADDFTMVKVIGRGAFGEVQLVRHKHTKKVYAMKLLSKYEMIKRSESAFYWEERDIMAHANSEWIIQLHFAFQDVKFLYMVMDYMPGGDLVNLLSTYEVPEKWAKFYCAEVVLSLQAIHSLGFVHRDVKPDNMLLDSTGHLKLADFGTCMKMDKDGLVRSDTAVGTPDYISPEVLQSQGGEGVYGCECDWWSVGVFLYEMLIGDTPFYADSLVGTYGKIMDHKNSLSFPEDVEISNEAKSLISGFLTDRTKRLGKNGVDEIKRHPFFINDAWTIDTIRQAVPPVIPDLNGDDDTSNFEEVEPDDSPEESFPTVKAFVGNHLPFVGFTYCKDYQLLTSSLPDDDTCDARNNLNRNANESSTGSLSNNNHSLSSSALQKKHQDEIDALKAELAKQTAAIADLEQKGRASEQQLEAAVSREQAVLAEKREQERKLALLNHELKEATRKAENEASVKRKLEQTYQVVRRKLEDEQNRRSRDQQAVHATGDKLAALEKQFKEVQCKLKAENESSGKLRKSNAELSVAVKRQEAVVAENAQKLAAATAARDALERDVLKLTGELEKLRVGQRQQSELLEKTEKRNRVLQAKLDESVARESLLQQESDRLNQRLNHLEKQKTSLEIELKAASNQYDQEVKALRESAATAEAAAAATRMSSEGTESPLVNNNRAGSVSPLHTEHSSQALAALQERLSSEKTKRKAAESSAQEKERQMSLLNVDYRQLQTQLAKVEADKRQEIEKVKGLQKQIELEHDKRNKLLLDLQAAHSELSVSRSREELVQRQVVSAEKARVALEEELHKLRTGMSVDAVQMKELQDSLETESQFTSLYKTQVKELKEEIDDKSRVIADLEKDIAKYQDEVANSNSRVDSEVNLRQNAEERIAELEKERTMRELEVQELMSKHSVELSKLKASLAATQELENELQRSLELHKHELDEANSTLQNKILELSSKEEQFNSDTEKLQKQLEQEKLLKFQAVNKLAEVMARKDTALNNKKSGGNKESWTTNLKKRDKEYRKLNMDLQTEREKFNAAMSKHQKELQEQAGLLSEESSARLRLQMEVDAKDSEIEMLHKRLASLTADTVSVISVGENDHDDNDRRLEGWLSLPNKQNIRKHGWKKQYVVVSSRKIIFYNSENDKLNSDPVLILDLSKLFHVRSVTQGDVIRADAKDIPRIFQLLYAGEGESRKPGADGTNPLDVSAVGAAAASTAVGNILHKGHEFCPLTYHMPTTCEMCPRNLSAVFKPPPALECRRCRTKIHREHFDKGENIAWCKVTNDTHTAKEMLLLAPTVEQQKDWVLRLSKTIAKSGYKANNAAAPDGARISPRESTRLNYKPYMPQKAATLPPNSNLPKK</sequence>
<evidence type="ECO:0000256" key="27">
    <source>
        <dbReference type="ARBA" id="ARBA00079005"/>
    </source>
</evidence>
<dbReference type="PROSITE" id="PS51859">
    <property type="entry name" value="RHO_BD"/>
    <property type="match status" value="1"/>
</dbReference>
<keyword evidence="8" id="KW-0963">Cytoplasm</keyword>
<dbReference type="FunFam" id="2.30.29.30:FF:000308">
    <property type="entry name" value="Rho-associated protein kinase 1"/>
    <property type="match status" value="1"/>
</dbReference>
<evidence type="ECO:0000256" key="20">
    <source>
        <dbReference type="ARBA" id="ARBA00023136"/>
    </source>
</evidence>
<feature type="region of interest" description="Disordered" evidence="32">
    <location>
        <begin position="426"/>
        <end position="456"/>
    </location>
</feature>
<dbReference type="InterPro" id="IPR050839">
    <property type="entry name" value="Rho-assoc_Ser/Thr_Kinase"/>
</dbReference>
<dbReference type="SUPFAM" id="SSF57889">
    <property type="entry name" value="Cysteine-rich domain"/>
    <property type="match status" value="1"/>
</dbReference>
<comment type="cofactor">
    <cofactor evidence="1">
        <name>Mg(2+)</name>
        <dbReference type="ChEBI" id="CHEBI:18420"/>
    </cofactor>
</comment>